<dbReference type="WBParaSite" id="Gr19_v10_g1950.t1">
    <property type="protein sequence ID" value="Gr19_v10_g1950.t1"/>
    <property type="gene ID" value="Gr19_v10_g1950"/>
</dbReference>
<evidence type="ECO:0000313" key="4">
    <source>
        <dbReference type="WBParaSite" id="Gr19_v10_g1950.t1"/>
    </source>
</evidence>
<feature type="compositionally biased region" description="Low complexity" evidence="1">
    <location>
        <begin position="380"/>
        <end position="392"/>
    </location>
</feature>
<dbReference type="SUPFAM" id="SSF140856">
    <property type="entry name" value="USP8 N-terminal domain-like"/>
    <property type="match status" value="1"/>
</dbReference>
<dbReference type="Gene3D" id="1.20.58.80">
    <property type="entry name" value="Phosphotransferase system, lactose/cellobiose-type IIA subunit"/>
    <property type="match status" value="1"/>
</dbReference>
<dbReference type="InterPro" id="IPR015063">
    <property type="entry name" value="USP8_dimer"/>
</dbReference>
<dbReference type="GO" id="GO:0016579">
    <property type="term" value="P:protein deubiquitination"/>
    <property type="evidence" value="ECO:0007669"/>
    <property type="project" value="UniProtKB-ARBA"/>
</dbReference>
<reference evidence="4" key="1">
    <citation type="submission" date="2022-11" db="UniProtKB">
        <authorList>
            <consortium name="WormBaseParasite"/>
        </authorList>
    </citation>
    <scope>IDENTIFICATION</scope>
</reference>
<accession>A0A914HJ61</accession>
<dbReference type="Proteomes" id="UP000887572">
    <property type="component" value="Unplaced"/>
</dbReference>
<feature type="region of interest" description="Disordered" evidence="1">
    <location>
        <begin position="348"/>
        <end position="399"/>
    </location>
</feature>
<feature type="compositionally biased region" description="Low complexity" evidence="1">
    <location>
        <begin position="355"/>
        <end position="367"/>
    </location>
</feature>
<name>A0A914HJ61_GLORO</name>
<protein>
    <submittedName>
        <fullName evidence="4">USP8 dimerisation domain-containing protein</fullName>
    </submittedName>
</protein>
<sequence>MDPAKRLMDLVEMAKPRELPASMTMEKCLQILNEIHQLGTFYAEDGHDEEKAFILFLRYISIVVEELPRHPNFFTLTMPERCALDTQALRSMSKAELLKQHIRSKYELEKSEQHKLKQQMKQQEPMLDPFVASTSGSQSSQLLEQFFVQQQLLSPYVQCQSVSLQPIMFQRLIIPNNIPELFLAQHSLITATAAAADQQQNASEVPLHIAILYGRLVSKSLIVSQLLPCAYDTIQKRDFRRFAADRESGENLPIVGCICSSLEGTSRLGFFRSCQISEMVCIVCAPGPNNTKVFHLVNMSPNGGLSAFHQTTTSGSSSSRTAAAQANLMLSTCAHLHITEATTAKMTVHRRTQEAEGQGVHEQQQQQRTNPGTEPAAKVPSASPNANSSSSSKEQQQAM</sequence>
<dbReference type="PANTHER" id="PTHR12947:SF20">
    <property type="match status" value="1"/>
</dbReference>
<dbReference type="AlphaFoldDB" id="A0A914HJ61"/>
<evidence type="ECO:0000256" key="1">
    <source>
        <dbReference type="SAM" id="MobiDB-lite"/>
    </source>
</evidence>
<dbReference type="Pfam" id="PF08969">
    <property type="entry name" value="USP8_dimer"/>
    <property type="match status" value="1"/>
</dbReference>
<evidence type="ECO:0000313" key="3">
    <source>
        <dbReference type="Proteomes" id="UP000887572"/>
    </source>
</evidence>
<organism evidence="3 4">
    <name type="scientific">Globodera rostochiensis</name>
    <name type="common">Golden nematode worm</name>
    <name type="synonym">Heterodera rostochiensis</name>
    <dbReference type="NCBI Taxonomy" id="31243"/>
    <lineage>
        <taxon>Eukaryota</taxon>
        <taxon>Metazoa</taxon>
        <taxon>Ecdysozoa</taxon>
        <taxon>Nematoda</taxon>
        <taxon>Chromadorea</taxon>
        <taxon>Rhabditida</taxon>
        <taxon>Tylenchina</taxon>
        <taxon>Tylenchomorpha</taxon>
        <taxon>Tylenchoidea</taxon>
        <taxon>Heteroderidae</taxon>
        <taxon>Heteroderinae</taxon>
        <taxon>Globodera</taxon>
    </lineage>
</organism>
<keyword evidence="3" id="KW-1185">Reference proteome</keyword>
<feature type="domain" description="USP8 dimerisation" evidence="2">
    <location>
        <begin position="5"/>
        <end position="108"/>
    </location>
</feature>
<proteinExistence type="predicted"/>
<dbReference type="PANTHER" id="PTHR12947">
    <property type="entry name" value="AMSH-LIKE PROTEASE"/>
    <property type="match status" value="1"/>
</dbReference>
<evidence type="ECO:0000259" key="2">
    <source>
        <dbReference type="Pfam" id="PF08969"/>
    </source>
</evidence>